<organism evidence="4 5">
    <name type="scientific">Corynebacterium mendelii</name>
    <dbReference type="NCBI Taxonomy" id="2765362"/>
    <lineage>
        <taxon>Bacteria</taxon>
        <taxon>Bacillati</taxon>
        <taxon>Actinomycetota</taxon>
        <taxon>Actinomycetes</taxon>
        <taxon>Mycobacteriales</taxon>
        <taxon>Corynebacteriaceae</taxon>
        <taxon>Corynebacterium</taxon>
    </lineage>
</organism>
<gene>
    <name evidence="4" type="ORF">JZY06_11735</name>
</gene>
<dbReference type="RefSeq" id="WP_207279738.1">
    <property type="nucleotide sequence ID" value="NZ_JAFLEQ010000017.1"/>
</dbReference>
<dbReference type="EMBL" id="JAFLEQ010000017">
    <property type="protein sequence ID" value="MBN9645276.1"/>
    <property type="molecule type" value="Genomic_DNA"/>
</dbReference>
<keyword evidence="5" id="KW-1185">Reference proteome</keyword>
<evidence type="ECO:0000259" key="3">
    <source>
        <dbReference type="Pfam" id="PF17173"/>
    </source>
</evidence>
<feature type="chain" id="PRO_5037988500" evidence="2">
    <location>
        <begin position="22"/>
        <end position="503"/>
    </location>
</feature>
<evidence type="ECO:0000313" key="4">
    <source>
        <dbReference type="EMBL" id="MBN9645276.1"/>
    </source>
</evidence>
<dbReference type="AlphaFoldDB" id="A0A939IWG8"/>
<comment type="caution">
    <text evidence="4">The sequence shown here is derived from an EMBL/GenBank/DDBJ whole genome shotgun (WGS) entry which is preliminary data.</text>
</comment>
<evidence type="ECO:0000256" key="2">
    <source>
        <dbReference type="SAM" id="SignalP"/>
    </source>
</evidence>
<name>A0A939IWG8_9CORY</name>
<dbReference type="InterPro" id="IPR033435">
    <property type="entry name" value="DUF5129"/>
</dbReference>
<accession>A0A939IWG8</accession>
<keyword evidence="2" id="KW-0732">Signal</keyword>
<evidence type="ECO:0000313" key="5">
    <source>
        <dbReference type="Proteomes" id="UP000664332"/>
    </source>
</evidence>
<feature type="region of interest" description="Disordered" evidence="1">
    <location>
        <begin position="471"/>
        <end position="503"/>
    </location>
</feature>
<feature type="compositionally biased region" description="Basic and acidic residues" evidence="1">
    <location>
        <begin position="471"/>
        <end position="490"/>
    </location>
</feature>
<sequence>MTATAAIFLFLLAVLALPAKAAPSASAPAGKKPALLVLAQGQDAGSRADGNTESVADGAEVTVFDSSGNLSPTDIARLDKETKAIDFPTEVTRVAYLMFKDYGTSLNDAVLNYATTTDPSLLSSDGTRFAPGTLILAIGLDPGSVGAYSGADVKDALKLDWPGRELGVHTPIRETVRATTPPDYAAAFLAGAKAAADPEQVGDEVAELQDAANKDDMKMLAVCGVALVGLLGAGVVMGKRDEKKKAATARNHLADLIEVVNRAEAAVSAGDVLLESLCPQLATLDVRCDWEAVKEEFSAIRPLVDTVRQVGQDADQQQLVHHADTIEKIRTSSLTMIRAKDNLELLSGLGSGDTAVRTAQLDDMHADAPAAARTAGDRGVADRFTELDNRITALRSTPDAPDFIDRYCTLVADYGKAVKQTAETDAAGRDDKSVAFRLPRLDDECWSPNAAYGYTGYMTWREFRRLEREHANRQRRERLEKSVQPDRSFSRDGFSGSGSSSKL</sequence>
<feature type="compositionally biased region" description="Low complexity" evidence="1">
    <location>
        <begin position="491"/>
        <end position="503"/>
    </location>
</feature>
<evidence type="ECO:0000256" key="1">
    <source>
        <dbReference type="SAM" id="MobiDB-lite"/>
    </source>
</evidence>
<protein>
    <submittedName>
        <fullName evidence="4">DUF5129 domain-containing protein</fullName>
    </submittedName>
</protein>
<reference evidence="4" key="1">
    <citation type="submission" date="2021-03" db="EMBL/GenBank/DDBJ databases">
        <authorList>
            <person name="Sun Q."/>
        </authorList>
    </citation>
    <scope>NUCLEOTIDE SEQUENCE</scope>
    <source>
        <strain evidence="4">CCM 8862</strain>
    </source>
</reference>
<proteinExistence type="predicted"/>
<feature type="domain" description="DUF5129" evidence="3">
    <location>
        <begin position="74"/>
        <end position="154"/>
    </location>
</feature>
<dbReference type="Pfam" id="PF17173">
    <property type="entry name" value="DUF5129"/>
    <property type="match status" value="1"/>
</dbReference>
<feature type="signal peptide" evidence="2">
    <location>
        <begin position="1"/>
        <end position="21"/>
    </location>
</feature>
<dbReference type="Proteomes" id="UP000664332">
    <property type="component" value="Unassembled WGS sequence"/>
</dbReference>